<reference evidence="6 7" key="1">
    <citation type="submission" date="2019-09" db="EMBL/GenBank/DDBJ databases">
        <title>Nocardioides panacisoli sp. nov., isolated from the soil of a ginseng field.</title>
        <authorList>
            <person name="Cho C."/>
        </authorList>
    </citation>
    <scope>NUCLEOTIDE SEQUENCE [LARGE SCALE GENOMIC DNA]</scope>
    <source>
        <strain evidence="6 7">BN140041</strain>
    </source>
</reference>
<evidence type="ECO:0000313" key="7">
    <source>
        <dbReference type="Proteomes" id="UP000324351"/>
    </source>
</evidence>
<dbReference type="InterPro" id="IPR016163">
    <property type="entry name" value="Ald_DH_C"/>
</dbReference>
<comment type="similarity">
    <text evidence="1 4">Belongs to the aldehyde dehydrogenase family.</text>
</comment>
<dbReference type="EMBL" id="VUJW01000003">
    <property type="protein sequence ID" value="KAA1427843.1"/>
    <property type="molecule type" value="Genomic_DNA"/>
</dbReference>
<dbReference type="SUPFAM" id="SSF53720">
    <property type="entry name" value="ALDH-like"/>
    <property type="match status" value="1"/>
</dbReference>
<feature type="active site" evidence="3">
    <location>
        <position position="272"/>
    </location>
</feature>
<protein>
    <submittedName>
        <fullName evidence="6">Aldehyde dehydrogenase family protein</fullName>
    </submittedName>
</protein>
<dbReference type="Proteomes" id="UP000324351">
    <property type="component" value="Unassembled WGS sequence"/>
</dbReference>
<name>A0A5B1M4K4_9ACTN</name>
<evidence type="ECO:0000256" key="3">
    <source>
        <dbReference type="PROSITE-ProRule" id="PRU10007"/>
    </source>
</evidence>
<evidence type="ECO:0000313" key="6">
    <source>
        <dbReference type="EMBL" id="KAA1427843.1"/>
    </source>
</evidence>
<evidence type="ECO:0000256" key="1">
    <source>
        <dbReference type="ARBA" id="ARBA00009986"/>
    </source>
</evidence>
<dbReference type="InterPro" id="IPR016161">
    <property type="entry name" value="Ald_DH/histidinol_DH"/>
</dbReference>
<comment type="caution">
    <text evidence="6">The sequence shown here is derived from an EMBL/GenBank/DDBJ whole genome shotgun (WGS) entry which is preliminary data.</text>
</comment>
<dbReference type="Gene3D" id="3.40.605.10">
    <property type="entry name" value="Aldehyde Dehydrogenase, Chain A, domain 1"/>
    <property type="match status" value="1"/>
</dbReference>
<dbReference type="Pfam" id="PF00171">
    <property type="entry name" value="Aldedh"/>
    <property type="match status" value="1"/>
</dbReference>
<dbReference type="AlphaFoldDB" id="A0A5B1M4K4"/>
<organism evidence="6 7">
    <name type="scientific">Nocardioides antri</name>
    <dbReference type="NCBI Taxonomy" id="2607659"/>
    <lineage>
        <taxon>Bacteria</taxon>
        <taxon>Bacillati</taxon>
        <taxon>Actinomycetota</taxon>
        <taxon>Actinomycetes</taxon>
        <taxon>Propionibacteriales</taxon>
        <taxon>Nocardioidaceae</taxon>
        <taxon>Nocardioides</taxon>
    </lineage>
</organism>
<feature type="domain" description="Aldehyde dehydrogenase" evidence="5">
    <location>
        <begin position="35"/>
        <end position="495"/>
    </location>
</feature>
<evidence type="ECO:0000259" key="5">
    <source>
        <dbReference type="Pfam" id="PF00171"/>
    </source>
</evidence>
<dbReference type="RefSeq" id="WP_149750314.1">
    <property type="nucleotide sequence ID" value="NZ_VUJW01000003.1"/>
</dbReference>
<dbReference type="InterPro" id="IPR015590">
    <property type="entry name" value="Aldehyde_DH_dom"/>
</dbReference>
<dbReference type="GO" id="GO:0016620">
    <property type="term" value="F:oxidoreductase activity, acting on the aldehyde or oxo group of donors, NAD or NADP as acceptor"/>
    <property type="evidence" value="ECO:0007669"/>
    <property type="project" value="InterPro"/>
</dbReference>
<keyword evidence="7" id="KW-1185">Reference proteome</keyword>
<dbReference type="InterPro" id="IPR029510">
    <property type="entry name" value="Ald_DH_CS_GLU"/>
</dbReference>
<dbReference type="InterPro" id="IPR016162">
    <property type="entry name" value="Ald_DH_N"/>
</dbReference>
<dbReference type="Gene3D" id="3.40.309.10">
    <property type="entry name" value="Aldehyde Dehydrogenase, Chain A, domain 2"/>
    <property type="match status" value="1"/>
</dbReference>
<sequence length="501" mass="53714">MTAPRVSALTTRQEWLDLRDRITIPSAMWVDGRWDEADGGVTSVISPRDGLAVADVTSAGAEDVDRAVRGARRAFESGLWSRLEPRERGEALIRWADLLDQHRDELALLVALEMGKPVIVAWNVELRTAINTIRWYGELADKLMDESPRGRNGAVALVTREPLGVVGAITPWNFPMTLSMFKVPAALAAGNSIVVKPATQTPLSLLRAAELSAEAGLPPGVLQVVTGSGSGVGSALARHHDVATLTFTGSTEVGKKLLTYAGESNAKPVWLELGGKSPNIVFPDAPDLDKAAEMAAWAISFNSGQMCTAGSRLLVHEDIRDDFVARVVKHLEAHVIGDPLDPATTMGPLAYAAHRDDVLDEVRQGIADGATLVAGSDARRDDGLYVDPVVFVDVDQDSRLAQHEIFGPVLSVLTFSSEAEAIAVANNSDFGLGSAIWTGDLSRAHRLSRQLQAGLVWVNCYEEGDTSVPFGGQKLSGHGADRSVHGLEKYTALKTTWIELA</sequence>
<dbReference type="PANTHER" id="PTHR11699">
    <property type="entry name" value="ALDEHYDE DEHYDROGENASE-RELATED"/>
    <property type="match status" value="1"/>
</dbReference>
<evidence type="ECO:0000256" key="4">
    <source>
        <dbReference type="RuleBase" id="RU003345"/>
    </source>
</evidence>
<keyword evidence="2 4" id="KW-0560">Oxidoreductase</keyword>
<accession>A0A5B1M4K4</accession>
<evidence type="ECO:0000256" key="2">
    <source>
        <dbReference type="ARBA" id="ARBA00023002"/>
    </source>
</evidence>
<gene>
    <name evidence="6" type="ORF">F0U47_10500</name>
</gene>
<proteinExistence type="inferred from homology"/>
<dbReference type="FunFam" id="3.40.605.10:FF:000001">
    <property type="entry name" value="Aldehyde dehydrogenase 1"/>
    <property type="match status" value="1"/>
</dbReference>
<dbReference type="PROSITE" id="PS00687">
    <property type="entry name" value="ALDEHYDE_DEHYDR_GLU"/>
    <property type="match status" value="1"/>
</dbReference>
<reference evidence="6 7" key="2">
    <citation type="submission" date="2019-09" db="EMBL/GenBank/DDBJ databases">
        <authorList>
            <person name="Jin C."/>
        </authorList>
    </citation>
    <scope>NUCLEOTIDE SEQUENCE [LARGE SCALE GENOMIC DNA]</scope>
    <source>
        <strain evidence="6 7">BN140041</strain>
    </source>
</reference>
<dbReference type="FunFam" id="3.40.309.10:FF:000012">
    <property type="entry name" value="Betaine aldehyde dehydrogenase"/>
    <property type="match status" value="1"/>
</dbReference>